<evidence type="ECO:0000256" key="1">
    <source>
        <dbReference type="ARBA" id="ARBA00022649"/>
    </source>
</evidence>
<dbReference type="GO" id="GO:0000287">
    <property type="term" value="F:magnesium ion binding"/>
    <property type="evidence" value="ECO:0007669"/>
    <property type="project" value="UniProtKB-UniRule"/>
</dbReference>
<dbReference type="KEGG" id="mhi:Mhar_1479"/>
<organism evidence="7 8">
    <name type="scientific">Methanothrix harundinacea (strain 6Ac)</name>
    <name type="common">Methanosaeta harundinacea</name>
    <dbReference type="NCBI Taxonomy" id="1110509"/>
    <lineage>
        <taxon>Archaea</taxon>
        <taxon>Methanobacteriati</taxon>
        <taxon>Methanobacteriota</taxon>
        <taxon>Stenosarchaea group</taxon>
        <taxon>Methanomicrobia</taxon>
        <taxon>Methanotrichales</taxon>
        <taxon>Methanotrichaceae</taxon>
        <taxon>Methanothrix</taxon>
    </lineage>
</organism>
<dbReference type="HAMAP" id="MF_00265">
    <property type="entry name" value="VapC_Nob1"/>
    <property type="match status" value="1"/>
</dbReference>
<keyword evidence="4 5" id="KW-0378">Hydrolase</keyword>
<evidence type="ECO:0000256" key="2">
    <source>
        <dbReference type="ARBA" id="ARBA00022722"/>
    </source>
</evidence>
<dbReference type="InterPro" id="IPR029060">
    <property type="entry name" value="PIN-like_dom_sf"/>
</dbReference>
<dbReference type="OrthoDB" id="201120at2157"/>
<dbReference type="GO" id="GO:0004540">
    <property type="term" value="F:RNA nuclease activity"/>
    <property type="evidence" value="ECO:0007669"/>
    <property type="project" value="InterPro"/>
</dbReference>
<protein>
    <recommendedName>
        <fullName evidence="5">Ribonuclease VapC</fullName>
        <shortName evidence="5">RNase VapC</shortName>
        <ecNumber evidence="5">3.1.-.-</ecNumber>
    </recommendedName>
    <alternativeName>
        <fullName evidence="5">Putative toxin VapC</fullName>
    </alternativeName>
</protein>
<keyword evidence="5" id="KW-0460">Magnesium</keyword>
<evidence type="ECO:0000256" key="4">
    <source>
        <dbReference type="ARBA" id="ARBA00022801"/>
    </source>
</evidence>
<accession>G7WP02</accession>
<feature type="binding site" evidence="5">
    <location>
        <position position="8"/>
    </location>
    <ligand>
        <name>Mg(2+)</name>
        <dbReference type="ChEBI" id="CHEBI:18420"/>
    </ligand>
</feature>
<dbReference type="EC" id="3.1.-.-" evidence="5"/>
<comment type="similarity">
    <text evidence="5">Belongs to the PINc/VapC protein family.</text>
</comment>
<proteinExistence type="inferred from homology"/>
<dbReference type="GeneID" id="12510648"/>
<dbReference type="SUPFAM" id="SSF88723">
    <property type="entry name" value="PIN domain-like"/>
    <property type="match status" value="1"/>
</dbReference>
<dbReference type="HOGENOM" id="CLU_1870735_0_0_2"/>
<dbReference type="PATRIC" id="fig|1110509.7.peg.1651"/>
<dbReference type="AlphaFoldDB" id="G7WP02"/>
<dbReference type="Gene3D" id="3.40.50.1010">
    <property type="entry name" value="5'-nuclease"/>
    <property type="match status" value="1"/>
</dbReference>
<gene>
    <name evidence="5" type="primary">vapC</name>
    <name evidence="7" type="ordered locus">Mhar_1479</name>
</gene>
<evidence type="ECO:0000313" key="7">
    <source>
        <dbReference type="EMBL" id="AET64843.1"/>
    </source>
</evidence>
<dbReference type="Pfam" id="PF01850">
    <property type="entry name" value="PIN"/>
    <property type="match status" value="1"/>
</dbReference>
<dbReference type="RefSeq" id="WP_014587027.1">
    <property type="nucleotide sequence ID" value="NC_017527.1"/>
</dbReference>
<comment type="function">
    <text evidence="5">Toxic component of a toxin-antitoxin (TA) system. An RNase.</text>
</comment>
<feature type="domain" description="PIN" evidence="6">
    <location>
        <begin position="5"/>
        <end position="128"/>
    </location>
</feature>
<dbReference type="GO" id="GO:0090729">
    <property type="term" value="F:toxin activity"/>
    <property type="evidence" value="ECO:0007669"/>
    <property type="project" value="UniProtKB-KW"/>
</dbReference>
<reference evidence="7 8" key="1">
    <citation type="journal article" date="2012" name="PLoS ONE">
        <title>The genome characteristics and predicted function of methyl-group oxidation pathway in the obligate aceticlastic methanogens, Methanosaeta spp.</title>
        <authorList>
            <person name="Zhu J."/>
            <person name="Zheng H."/>
            <person name="Ai G."/>
            <person name="Zhang G."/>
            <person name="Liu D."/>
            <person name="Liu X."/>
            <person name="Dong X."/>
        </authorList>
    </citation>
    <scope>NUCLEOTIDE SEQUENCE [LARGE SCALE GENOMIC DNA]</scope>
    <source>
        <strain evidence="7 8">6Ac</strain>
    </source>
</reference>
<keyword evidence="3 5" id="KW-0479">Metal-binding</keyword>
<dbReference type="GO" id="GO:0016787">
    <property type="term" value="F:hydrolase activity"/>
    <property type="evidence" value="ECO:0007669"/>
    <property type="project" value="UniProtKB-KW"/>
</dbReference>
<dbReference type="EMBL" id="CP003117">
    <property type="protein sequence ID" value="AET64843.1"/>
    <property type="molecule type" value="Genomic_DNA"/>
</dbReference>
<keyword evidence="2 5" id="KW-0540">Nuclease</keyword>
<evidence type="ECO:0000313" key="8">
    <source>
        <dbReference type="Proteomes" id="UP000005877"/>
    </source>
</evidence>
<sequence>MESLIFVDSNIWCYYFDRSAVEHDLVSERLEDALESGVAINTVVAMEVAHYLIRNLGPSGKTKMDVLLSYPMEIVDFDQYIARRSIEYLARLSHTGIGGRDATILASMEELGIEKLMTHDQAFKRIDFIEVVDPVV</sequence>
<name>G7WP02_METH6</name>
<dbReference type="InterPro" id="IPR002716">
    <property type="entry name" value="PIN_dom"/>
</dbReference>
<feature type="binding site" evidence="5">
    <location>
        <position position="101"/>
    </location>
    <ligand>
        <name>Mg(2+)</name>
        <dbReference type="ChEBI" id="CHEBI:18420"/>
    </ligand>
</feature>
<comment type="cofactor">
    <cofactor evidence="5">
        <name>Mg(2+)</name>
        <dbReference type="ChEBI" id="CHEBI:18420"/>
    </cofactor>
</comment>
<keyword evidence="1 5" id="KW-1277">Toxin-antitoxin system</keyword>
<dbReference type="Proteomes" id="UP000005877">
    <property type="component" value="Chromosome"/>
</dbReference>
<evidence type="ECO:0000256" key="3">
    <source>
        <dbReference type="ARBA" id="ARBA00022723"/>
    </source>
</evidence>
<evidence type="ECO:0000259" key="6">
    <source>
        <dbReference type="Pfam" id="PF01850"/>
    </source>
</evidence>
<keyword evidence="5" id="KW-0800">Toxin</keyword>
<keyword evidence="8" id="KW-1185">Reference proteome</keyword>
<dbReference type="InterPro" id="IPR022907">
    <property type="entry name" value="VapC_family"/>
</dbReference>
<evidence type="ECO:0000256" key="5">
    <source>
        <dbReference type="HAMAP-Rule" id="MF_00265"/>
    </source>
</evidence>